<protein>
    <recommendedName>
        <fullName evidence="2">DUF6534 domain-containing protein</fullName>
    </recommendedName>
</protein>
<evidence type="ECO:0000256" key="1">
    <source>
        <dbReference type="SAM" id="Phobius"/>
    </source>
</evidence>
<accession>A0A9P6TDR4</accession>
<feature type="transmembrane region" description="Helical" evidence="1">
    <location>
        <begin position="190"/>
        <end position="210"/>
    </location>
</feature>
<evidence type="ECO:0000259" key="2">
    <source>
        <dbReference type="Pfam" id="PF20152"/>
    </source>
</evidence>
<keyword evidence="1" id="KW-0472">Membrane</keyword>
<evidence type="ECO:0000313" key="3">
    <source>
        <dbReference type="EMBL" id="KAG0148044.1"/>
    </source>
</evidence>
<dbReference type="OrthoDB" id="2496578at2759"/>
<feature type="transmembrane region" description="Helical" evidence="1">
    <location>
        <begin position="17"/>
        <end position="35"/>
    </location>
</feature>
<keyword evidence="1" id="KW-1133">Transmembrane helix</keyword>
<dbReference type="Pfam" id="PF20152">
    <property type="entry name" value="DUF6534"/>
    <property type="match status" value="1"/>
</dbReference>
<dbReference type="InterPro" id="IPR045339">
    <property type="entry name" value="DUF6534"/>
</dbReference>
<dbReference type="EMBL" id="MU167241">
    <property type="protein sequence ID" value="KAG0148044.1"/>
    <property type="molecule type" value="Genomic_DNA"/>
</dbReference>
<evidence type="ECO:0000313" key="4">
    <source>
        <dbReference type="Proteomes" id="UP000886653"/>
    </source>
</evidence>
<reference evidence="3" key="1">
    <citation type="submission" date="2013-11" db="EMBL/GenBank/DDBJ databases">
        <title>Genome sequence of the fusiform rust pathogen reveals effectors for host alternation and coevolution with pine.</title>
        <authorList>
            <consortium name="DOE Joint Genome Institute"/>
            <person name="Smith K."/>
            <person name="Pendleton A."/>
            <person name="Kubisiak T."/>
            <person name="Anderson C."/>
            <person name="Salamov A."/>
            <person name="Aerts A."/>
            <person name="Riley R."/>
            <person name="Clum A."/>
            <person name="Lindquist E."/>
            <person name="Ence D."/>
            <person name="Campbell M."/>
            <person name="Kronenberg Z."/>
            <person name="Feau N."/>
            <person name="Dhillon B."/>
            <person name="Hamelin R."/>
            <person name="Burleigh J."/>
            <person name="Smith J."/>
            <person name="Yandell M."/>
            <person name="Nelson C."/>
            <person name="Grigoriev I."/>
            <person name="Davis J."/>
        </authorList>
    </citation>
    <scope>NUCLEOTIDE SEQUENCE</scope>
    <source>
        <strain evidence="3">G11</strain>
    </source>
</reference>
<dbReference type="AlphaFoldDB" id="A0A9P6TDR4"/>
<dbReference type="Proteomes" id="UP000886653">
    <property type="component" value="Unassembled WGS sequence"/>
</dbReference>
<dbReference type="PANTHER" id="PTHR40465">
    <property type="entry name" value="CHROMOSOME 1, WHOLE GENOME SHOTGUN SEQUENCE"/>
    <property type="match status" value="1"/>
</dbReference>
<dbReference type="PANTHER" id="PTHR40465:SF1">
    <property type="entry name" value="DUF6534 DOMAIN-CONTAINING PROTEIN"/>
    <property type="match status" value="1"/>
</dbReference>
<feature type="transmembrane region" description="Helical" evidence="1">
    <location>
        <begin position="85"/>
        <end position="108"/>
    </location>
</feature>
<proteinExistence type="predicted"/>
<comment type="caution">
    <text evidence="3">The sequence shown here is derived from an EMBL/GenBank/DDBJ whole genome shotgun (WGS) entry which is preliminary data.</text>
</comment>
<keyword evidence="1" id="KW-0812">Transmembrane</keyword>
<gene>
    <name evidence="3" type="ORF">CROQUDRAFT_42001</name>
</gene>
<feature type="domain" description="DUF6534" evidence="2">
    <location>
        <begin position="130"/>
        <end position="214"/>
    </location>
</feature>
<feature type="transmembrane region" description="Helical" evidence="1">
    <location>
        <begin position="164"/>
        <end position="184"/>
    </location>
</feature>
<feature type="transmembrane region" description="Helical" evidence="1">
    <location>
        <begin position="120"/>
        <end position="144"/>
    </location>
</feature>
<organism evidence="3 4">
    <name type="scientific">Cronartium quercuum f. sp. fusiforme G11</name>
    <dbReference type="NCBI Taxonomy" id="708437"/>
    <lineage>
        <taxon>Eukaryota</taxon>
        <taxon>Fungi</taxon>
        <taxon>Dikarya</taxon>
        <taxon>Basidiomycota</taxon>
        <taxon>Pucciniomycotina</taxon>
        <taxon>Pucciniomycetes</taxon>
        <taxon>Pucciniales</taxon>
        <taxon>Coleosporiaceae</taxon>
        <taxon>Cronartium</taxon>
    </lineage>
</organism>
<feature type="transmembrane region" description="Helical" evidence="1">
    <location>
        <begin position="55"/>
        <end position="73"/>
    </location>
</feature>
<sequence length="323" mass="35337">MPFNFETPGRSTTDEAALIYTLPGFVSFAAIIYYYAVTSFGDFQGQDVVIPEFGLHVMLSRVVVTLSQLFFTYRLYIFSNKNIPITFLSTLLALYHLGLSAVVSIRFIEAQRYSQLALLVILYLLYSAAIAGDVVITVALYMFLKHQKTQFTKTRSIINRIIMLSFQTSLFTTALAVVSIVILGHVGLGILYSLTLPAAQLYLLSVVVTLNSRAGFAKALAASSDKSIGTRSSRPTVSDFQQHNIFTGVPLEGVGVRIDRVTFTDVEASAPVSYPKFSKVRPPVTQSTEQILSTEGGSQAFEGPIHETGYPPCPATISAPVYL</sequence>
<keyword evidence="4" id="KW-1185">Reference proteome</keyword>
<name>A0A9P6TDR4_9BASI</name>